<evidence type="ECO:0008006" key="3">
    <source>
        <dbReference type="Google" id="ProtNLM"/>
    </source>
</evidence>
<reference evidence="1" key="1">
    <citation type="submission" date="2023-07" db="EMBL/GenBank/DDBJ databases">
        <title>draft genome sequence of fig (Ficus carica).</title>
        <authorList>
            <person name="Takahashi T."/>
            <person name="Nishimura K."/>
        </authorList>
    </citation>
    <scope>NUCLEOTIDE SEQUENCE</scope>
</reference>
<dbReference type="AlphaFoldDB" id="A0AA88AKK2"/>
<dbReference type="Proteomes" id="UP001187192">
    <property type="component" value="Unassembled WGS sequence"/>
</dbReference>
<dbReference type="EMBL" id="BTGU01000026">
    <property type="protein sequence ID" value="GMN47878.1"/>
    <property type="molecule type" value="Genomic_DNA"/>
</dbReference>
<proteinExistence type="predicted"/>
<evidence type="ECO:0000313" key="2">
    <source>
        <dbReference type="Proteomes" id="UP001187192"/>
    </source>
</evidence>
<keyword evidence="2" id="KW-1185">Reference proteome</keyword>
<name>A0AA88AKK2_FICCA</name>
<evidence type="ECO:0000313" key="1">
    <source>
        <dbReference type="EMBL" id="GMN47878.1"/>
    </source>
</evidence>
<gene>
    <name evidence="1" type="ORF">TIFTF001_017069</name>
</gene>
<protein>
    <recommendedName>
        <fullName evidence="3">MULE transposase domain-containing protein</fullName>
    </recommendedName>
</protein>
<accession>A0AA88AKK2</accession>
<organism evidence="1 2">
    <name type="scientific">Ficus carica</name>
    <name type="common">Common fig</name>
    <dbReference type="NCBI Taxonomy" id="3494"/>
    <lineage>
        <taxon>Eukaryota</taxon>
        <taxon>Viridiplantae</taxon>
        <taxon>Streptophyta</taxon>
        <taxon>Embryophyta</taxon>
        <taxon>Tracheophyta</taxon>
        <taxon>Spermatophyta</taxon>
        <taxon>Magnoliopsida</taxon>
        <taxon>eudicotyledons</taxon>
        <taxon>Gunneridae</taxon>
        <taxon>Pentapetalae</taxon>
        <taxon>rosids</taxon>
        <taxon>fabids</taxon>
        <taxon>Rosales</taxon>
        <taxon>Moraceae</taxon>
        <taxon>Ficeae</taxon>
        <taxon>Ficus</taxon>
    </lineage>
</organism>
<comment type="caution">
    <text evidence="1">The sequence shown here is derived from an EMBL/GenBank/DDBJ whole genome shotgun (WGS) entry which is preliminary data.</text>
</comment>
<sequence length="168" mass="19832">MFYLDRNQSIGYAVSHVYLMAQHGACYYHVMMNIKNRFKSSTSLGVFKDVAEGYHLEEFEKQFSDMSQKYPKVAPYLKKDVKFEKWSIGHFKGNKYEVMTTNIVETLNNMMLKARKYPITTMIDFVLFTMRQWFFTQCQESVLLTIPMIPKREAILRGRFDKTGSLMP</sequence>